<dbReference type="Gene3D" id="2.60.120.330">
    <property type="entry name" value="B-lactam Antibiotic, Isopenicillin N Synthase, Chain"/>
    <property type="match status" value="1"/>
</dbReference>
<evidence type="ECO:0000256" key="4">
    <source>
        <dbReference type="SAM" id="MobiDB-lite"/>
    </source>
</evidence>
<feature type="region of interest" description="Disordered" evidence="4">
    <location>
        <begin position="1"/>
        <end position="38"/>
    </location>
</feature>
<evidence type="ECO:0000256" key="2">
    <source>
        <dbReference type="ARBA" id="ARBA00023002"/>
    </source>
</evidence>
<dbReference type="GO" id="GO:0016491">
    <property type="term" value="F:oxidoreductase activity"/>
    <property type="evidence" value="ECO:0007669"/>
    <property type="project" value="UniProtKB-KW"/>
</dbReference>
<dbReference type="GO" id="GO:0046872">
    <property type="term" value="F:metal ion binding"/>
    <property type="evidence" value="ECO:0007669"/>
    <property type="project" value="UniProtKB-KW"/>
</dbReference>
<keyword evidence="2" id="KW-0560">Oxidoreductase</keyword>
<evidence type="ECO:0000256" key="3">
    <source>
        <dbReference type="ARBA" id="ARBA00023004"/>
    </source>
</evidence>
<reference evidence="6 7" key="1">
    <citation type="journal article" date="2019" name="Genome Biol. Evol.">
        <title>Insights into the evolution of the New World diploid cottons (Gossypium, subgenus Houzingenia) based on genome sequencing.</title>
        <authorList>
            <person name="Grover C.E."/>
            <person name="Arick M.A. 2nd"/>
            <person name="Thrash A."/>
            <person name="Conover J.L."/>
            <person name="Sanders W.S."/>
            <person name="Peterson D.G."/>
            <person name="Frelichowski J.E."/>
            <person name="Scheffler J.A."/>
            <person name="Scheffler B.E."/>
            <person name="Wendel J.F."/>
        </authorList>
    </citation>
    <scope>NUCLEOTIDE SEQUENCE [LARGE SCALE GENOMIC DNA]</scope>
    <source>
        <strain evidence="6">1</strain>
        <tissue evidence="6">Leaf</tissue>
    </source>
</reference>
<dbReference type="AlphaFoldDB" id="A0A7J9N6M7"/>
<dbReference type="Pfam" id="PF14226">
    <property type="entry name" value="DIOX_N"/>
    <property type="match status" value="1"/>
</dbReference>
<proteinExistence type="predicted"/>
<protein>
    <recommendedName>
        <fullName evidence="5">Non-haem dioxygenase N-terminal domain-containing protein</fullName>
    </recommendedName>
</protein>
<sequence>MKTLSKFLSPSPALPRVRRREPPSMPLRQPPYLTFDGAGEGVGGATEEAYIQPQAEQIDKKSASKCEIPPIDLSKLNCPDHDDMVNQIVRAAETFGFFQVVNHGVPVQLLDSLKQIAHNFFSLLAKRKVIYRKEVSPSPLVK</sequence>
<gene>
    <name evidence="6" type="ORF">Goshw_028788</name>
</gene>
<comment type="caution">
    <text evidence="6">The sequence shown here is derived from an EMBL/GenBank/DDBJ whole genome shotgun (WGS) entry which is preliminary data.</text>
</comment>
<evidence type="ECO:0000313" key="7">
    <source>
        <dbReference type="Proteomes" id="UP000593576"/>
    </source>
</evidence>
<evidence type="ECO:0000259" key="5">
    <source>
        <dbReference type="Pfam" id="PF14226"/>
    </source>
</evidence>
<feature type="domain" description="Non-haem dioxygenase N-terminal" evidence="5">
    <location>
        <begin position="68"/>
        <end position="132"/>
    </location>
</feature>
<evidence type="ECO:0000313" key="6">
    <source>
        <dbReference type="EMBL" id="MBA0878888.1"/>
    </source>
</evidence>
<name>A0A7J9N6M7_GOSSC</name>
<dbReference type="PANTHER" id="PTHR10209">
    <property type="entry name" value="OXIDOREDUCTASE, 2OG-FE II OXYGENASE FAMILY PROTEIN"/>
    <property type="match status" value="1"/>
</dbReference>
<accession>A0A7J9N6M7</accession>
<dbReference type="SUPFAM" id="SSF51197">
    <property type="entry name" value="Clavaminate synthase-like"/>
    <property type="match status" value="1"/>
</dbReference>
<keyword evidence="7" id="KW-1185">Reference proteome</keyword>
<evidence type="ECO:0000256" key="1">
    <source>
        <dbReference type="ARBA" id="ARBA00022723"/>
    </source>
</evidence>
<dbReference type="EMBL" id="JABFAF010273343">
    <property type="protein sequence ID" value="MBA0878888.1"/>
    <property type="molecule type" value="Genomic_DNA"/>
</dbReference>
<dbReference type="PANTHER" id="PTHR10209:SF753">
    <property type="entry name" value="FERULOYL COA ORTHO-HYDROXYLASE 2-LIKE"/>
    <property type="match status" value="1"/>
</dbReference>
<dbReference type="InterPro" id="IPR026992">
    <property type="entry name" value="DIOX_N"/>
</dbReference>
<keyword evidence="1" id="KW-0479">Metal-binding</keyword>
<dbReference type="OrthoDB" id="1733682at2759"/>
<dbReference type="Proteomes" id="UP000593576">
    <property type="component" value="Unassembled WGS sequence"/>
</dbReference>
<dbReference type="InterPro" id="IPR027443">
    <property type="entry name" value="IPNS-like_sf"/>
</dbReference>
<keyword evidence="3" id="KW-0408">Iron</keyword>
<organism evidence="6 7">
    <name type="scientific">Gossypium schwendimanii</name>
    <name type="common">Cotton</name>
    <dbReference type="NCBI Taxonomy" id="34291"/>
    <lineage>
        <taxon>Eukaryota</taxon>
        <taxon>Viridiplantae</taxon>
        <taxon>Streptophyta</taxon>
        <taxon>Embryophyta</taxon>
        <taxon>Tracheophyta</taxon>
        <taxon>Spermatophyta</taxon>
        <taxon>Magnoliopsida</taxon>
        <taxon>eudicotyledons</taxon>
        <taxon>Gunneridae</taxon>
        <taxon>Pentapetalae</taxon>
        <taxon>rosids</taxon>
        <taxon>malvids</taxon>
        <taxon>Malvales</taxon>
        <taxon>Malvaceae</taxon>
        <taxon>Malvoideae</taxon>
        <taxon>Gossypium</taxon>
    </lineage>
</organism>